<dbReference type="Pfam" id="PF00249">
    <property type="entry name" value="Myb_DNA-binding"/>
    <property type="match status" value="1"/>
</dbReference>
<feature type="domain" description="HTH myb-type" evidence="10">
    <location>
        <begin position="288"/>
        <end position="337"/>
    </location>
</feature>
<dbReference type="InterPro" id="IPR009057">
    <property type="entry name" value="Homeodomain-like_sf"/>
</dbReference>
<dbReference type="InterPro" id="IPR017884">
    <property type="entry name" value="SANT_dom"/>
</dbReference>
<keyword evidence="5" id="KW-0862">Zinc</keyword>
<evidence type="ECO:0000313" key="11">
    <source>
        <dbReference type="EMBL" id="ORE03597.1"/>
    </source>
</evidence>
<dbReference type="PROSITE" id="PS50090">
    <property type="entry name" value="MYB_LIKE"/>
    <property type="match status" value="3"/>
</dbReference>
<feature type="non-terminal residue" evidence="11">
    <location>
        <position position="1"/>
    </location>
</feature>
<keyword evidence="4" id="KW-0539">Nucleus</keyword>
<evidence type="ECO:0000256" key="3">
    <source>
        <dbReference type="ARBA" id="ARBA00023163"/>
    </source>
</evidence>
<dbReference type="Gene3D" id="1.10.10.60">
    <property type="entry name" value="Homeodomain-like"/>
    <property type="match status" value="3"/>
</dbReference>
<feature type="domain" description="Myb-like" evidence="7">
    <location>
        <begin position="283"/>
        <end position="333"/>
    </location>
</feature>
<dbReference type="Gene3D" id="3.30.160.60">
    <property type="entry name" value="Classic Zinc Finger"/>
    <property type="match status" value="2"/>
</dbReference>
<keyword evidence="1" id="KW-0805">Transcription regulation</keyword>
<keyword evidence="5" id="KW-0863">Zinc-finger</keyword>
<dbReference type="CDD" id="cd00167">
    <property type="entry name" value="SANT"/>
    <property type="match status" value="3"/>
</dbReference>
<proteinExistence type="predicted"/>
<gene>
    <name evidence="11" type="ORF">BCV72DRAFT_212939</name>
</gene>
<dbReference type="Pfam" id="PF13921">
    <property type="entry name" value="Myb_DNA-bind_6"/>
    <property type="match status" value="1"/>
</dbReference>
<dbReference type="InterPro" id="IPR017930">
    <property type="entry name" value="Myb_dom"/>
</dbReference>
<dbReference type="InterPro" id="IPR001005">
    <property type="entry name" value="SANT/Myb"/>
</dbReference>
<feature type="domain" description="Myb-like" evidence="7">
    <location>
        <begin position="178"/>
        <end position="231"/>
    </location>
</feature>
<dbReference type="PROSITE" id="PS51293">
    <property type="entry name" value="SANT"/>
    <property type="match status" value="1"/>
</dbReference>
<dbReference type="PROSITE" id="PS00028">
    <property type="entry name" value="ZINC_FINGER_C2H2_1"/>
    <property type="match status" value="2"/>
</dbReference>
<dbReference type="GO" id="GO:0001006">
    <property type="term" value="F:RNA polymerase III type 3 promoter sequence-specific DNA binding"/>
    <property type="evidence" value="ECO:0007669"/>
    <property type="project" value="TreeGrafter"/>
</dbReference>
<dbReference type="PANTHER" id="PTHR46621">
    <property type="entry name" value="SNRNA-ACTIVATING PROTEIN COMPLEX SUBUNIT 4"/>
    <property type="match status" value="1"/>
</dbReference>
<organism evidence="11">
    <name type="scientific">Rhizopus microsporus var. microsporus</name>
    <dbReference type="NCBI Taxonomy" id="86635"/>
    <lineage>
        <taxon>Eukaryota</taxon>
        <taxon>Fungi</taxon>
        <taxon>Fungi incertae sedis</taxon>
        <taxon>Mucoromycota</taxon>
        <taxon>Mucoromycotina</taxon>
        <taxon>Mucoromycetes</taxon>
        <taxon>Mucorales</taxon>
        <taxon>Mucorineae</taxon>
        <taxon>Rhizopodaceae</taxon>
        <taxon>Rhizopus</taxon>
    </lineage>
</organism>
<dbReference type="InterPro" id="IPR051575">
    <property type="entry name" value="Myb-like_DNA-bd"/>
</dbReference>
<accession>A0A1X0QV21</accession>
<dbReference type="InterPro" id="IPR013087">
    <property type="entry name" value="Znf_C2H2_type"/>
</dbReference>
<evidence type="ECO:0000256" key="1">
    <source>
        <dbReference type="ARBA" id="ARBA00023015"/>
    </source>
</evidence>
<feature type="region of interest" description="Disordered" evidence="6">
    <location>
        <begin position="564"/>
        <end position="589"/>
    </location>
</feature>
<dbReference type="VEuPathDB" id="FungiDB:BCV72DRAFT_212939"/>
<dbReference type="AlphaFoldDB" id="A0A1X0QV21"/>
<dbReference type="SMART" id="SM00355">
    <property type="entry name" value="ZnF_C2H2"/>
    <property type="match status" value="3"/>
</dbReference>
<dbReference type="GO" id="GO:0008270">
    <property type="term" value="F:zinc ion binding"/>
    <property type="evidence" value="ECO:0007669"/>
    <property type="project" value="UniProtKB-KW"/>
</dbReference>
<feature type="compositionally biased region" description="Basic and acidic residues" evidence="6">
    <location>
        <begin position="564"/>
        <end position="573"/>
    </location>
</feature>
<evidence type="ECO:0000256" key="4">
    <source>
        <dbReference type="ARBA" id="ARBA00023242"/>
    </source>
</evidence>
<evidence type="ECO:0000259" key="10">
    <source>
        <dbReference type="PROSITE" id="PS51294"/>
    </source>
</evidence>
<keyword evidence="5" id="KW-0479">Metal-binding</keyword>
<dbReference type="SMART" id="SM00717">
    <property type="entry name" value="SANT"/>
    <property type="match status" value="3"/>
</dbReference>
<keyword evidence="3" id="KW-0804">Transcription</keyword>
<dbReference type="PROSITE" id="PS51294">
    <property type="entry name" value="HTH_MYB"/>
    <property type="match status" value="3"/>
</dbReference>
<feature type="domain" description="HTH myb-type" evidence="10">
    <location>
        <begin position="178"/>
        <end position="227"/>
    </location>
</feature>
<reference evidence="11" key="1">
    <citation type="journal article" date="2016" name="Proc. Natl. Acad. Sci. U.S.A.">
        <title>Lipid metabolic changes in an early divergent fungus govern the establishment of a mutualistic symbiosis with endobacteria.</title>
        <authorList>
            <person name="Lastovetsky O.A."/>
            <person name="Gaspar M.L."/>
            <person name="Mondo S.J."/>
            <person name="LaButti K.M."/>
            <person name="Sandor L."/>
            <person name="Grigoriev I.V."/>
            <person name="Henry S.A."/>
            <person name="Pawlowska T.E."/>
        </authorList>
    </citation>
    <scope>NUCLEOTIDE SEQUENCE [LARGE SCALE GENOMIC DNA]</scope>
    <source>
        <strain evidence="11">ATCC 52814</strain>
    </source>
</reference>
<keyword evidence="2" id="KW-0238">DNA-binding</keyword>
<protein>
    <recommendedName>
        <fullName evidence="12">Homeodomain-like protein</fullName>
    </recommendedName>
</protein>
<dbReference type="SUPFAM" id="SSF46689">
    <property type="entry name" value="Homeodomain-like"/>
    <property type="match status" value="2"/>
</dbReference>
<evidence type="ECO:0000259" key="8">
    <source>
        <dbReference type="PROSITE" id="PS50157"/>
    </source>
</evidence>
<dbReference type="OrthoDB" id="2143914at2759"/>
<evidence type="ECO:0000256" key="5">
    <source>
        <dbReference type="PROSITE-ProRule" id="PRU00042"/>
    </source>
</evidence>
<dbReference type="GO" id="GO:0000978">
    <property type="term" value="F:RNA polymerase II cis-regulatory region sequence-specific DNA binding"/>
    <property type="evidence" value="ECO:0007669"/>
    <property type="project" value="TreeGrafter"/>
</dbReference>
<evidence type="ECO:0000256" key="2">
    <source>
        <dbReference type="ARBA" id="ARBA00023125"/>
    </source>
</evidence>
<dbReference type="EMBL" id="KV921998">
    <property type="protein sequence ID" value="ORE03597.1"/>
    <property type="molecule type" value="Genomic_DNA"/>
</dbReference>
<dbReference type="PANTHER" id="PTHR46621:SF1">
    <property type="entry name" value="SNRNA-ACTIVATING PROTEIN COMPLEX SUBUNIT 4"/>
    <property type="match status" value="1"/>
</dbReference>
<feature type="domain" description="C2H2-type" evidence="8">
    <location>
        <begin position="543"/>
        <end position="573"/>
    </location>
</feature>
<evidence type="ECO:0008006" key="12">
    <source>
        <dbReference type="Google" id="ProtNLM"/>
    </source>
</evidence>
<evidence type="ECO:0000259" key="9">
    <source>
        <dbReference type="PROSITE" id="PS51293"/>
    </source>
</evidence>
<evidence type="ECO:0000256" key="6">
    <source>
        <dbReference type="SAM" id="MobiDB-lite"/>
    </source>
</evidence>
<sequence length="589" mass="67366">YQQIYSFEHSSGQTEQDGKPIYFDCQQQDEHFSQLANEFTIRYPTTFDQHTHNTFDPTSCQDLMQDNNNNNNNNRNELQTFNSFHTVSLLLTYQLINSEQDIVSSLAQESSIYDSILQGSSSNSGHVHPSPLIAKTTINTLPPLNATPIKIAPLQNHPSANHHTYLLASKKPLKGSPRPSRERAPWTPEEDNLLRLAVQLYGDKTEKWSKIAACVPGRTNKNCRKRWFHSLDPSLRKGAWTDEEDQLLREGVSKYPNQWSKIADMLEGRTDDQCAKRWRESLDPSIDRSEWTAEEDKRLMEKYEEYGSQWQKIAYFFEGRPGLHCRNRWRKLQRMMQIKKDKQVNIPFVNHTLAKSDSQRLQPFCNNNNNNTSLLNNNPAYNNDHLVNSTTTTHNANMAPTVNTTHTSTMTQLLSNTTSNNNAATATSTMHNSNPNNNSSNDVLIHYTAAPSNQMDDEFKDGLTPYGCDIPGCYAEFPSSTALFYHMKKAHPNLEGIDKPYRCAMANCAKKYKNINGLQYHLKDAKGTTGHGHSNLLGEDKPYRCTVVNCKKAYRTANGLRYHEQHGHTKDQQEPQIIPFDQYQSKQKQ</sequence>
<dbReference type="GO" id="GO:0019185">
    <property type="term" value="C:snRNA-activating protein complex"/>
    <property type="evidence" value="ECO:0007669"/>
    <property type="project" value="TreeGrafter"/>
</dbReference>
<feature type="domain" description="HTH myb-type" evidence="10">
    <location>
        <begin position="232"/>
        <end position="286"/>
    </location>
</feature>
<feature type="domain" description="Myb-like" evidence="7">
    <location>
        <begin position="232"/>
        <end position="282"/>
    </location>
</feature>
<evidence type="ECO:0000259" key="7">
    <source>
        <dbReference type="PROSITE" id="PS50090"/>
    </source>
</evidence>
<dbReference type="PROSITE" id="PS50157">
    <property type="entry name" value="ZINC_FINGER_C2H2_2"/>
    <property type="match status" value="1"/>
</dbReference>
<dbReference type="GO" id="GO:0042796">
    <property type="term" value="P:snRNA transcription by RNA polymerase III"/>
    <property type="evidence" value="ECO:0007669"/>
    <property type="project" value="TreeGrafter"/>
</dbReference>
<feature type="domain" description="SANT" evidence="9">
    <location>
        <begin position="235"/>
        <end position="283"/>
    </location>
</feature>
<dbReference type="GO" id="GO:0042795">
    <property type="term" value="P:snRNA transcription by RNA polymerase II"/>
    <property type="evidence" value="ECO:0007669"/>
    <property type="project" value="TreeGrafter"/>
</dbReference>
<dbReference type="Proteomes" id="UP000242414">
    <property type="component" value="Unassembled WGS sequence"/>
</dbReference>
<name>A0A1X0QV21_RHIZD</name>